<accession>A0ABY4AZD4</accession>
<reference evidence="2 3" key="1">
    <citation type="submission" date="2022-03" db="EMBL/GenBank/DDBJ databases">
        <title>Agromyces sp. isolated from the gut of P. brevitarsis seulensis larvae.</title>
        <authorList>
            <person name="Won M."/>
            <person name="Kwon S.-W."/>
        </authorList>
    </citation>
    <scope>NUCLEOTIDE SEQUENCE [LARGE SCALE GENOMIC DNA]</scope>
    <source>
        <strain evidence="2 3">KACC 16215</strain>
    </source>
</reference>
<keyword evidence="1" id="KW-0175">Coiled coil</keyword>
<protein>
    <submittedName>
        <fullName evidence="2">Uncharacterized protein</fullName>
    </submittedName>
</protein>
<organism evidence="2 3">
    <name type="scientific">Agromyces soli</name>
    <dbReference type="NCBI Taxonomy" id="659012"/>
    <lineage>
        <taxon>Bacteria</taxon>
        <taxon>Bacillati</taxon>
        <taxon>Actinomycetota</taxon>
        <taxon>Actinomycetes</taxon>
        <taxon>Micrococcales</taxon>
        <taxon>Microbacteriaceae</taxon>
        <taxon>Agromyces</taxon>
    </lineage>
</organism>
<sequence>MPPASPTHAPSFTDPLAPELAGLDRRIEAVRATAVQTRALLDELPVLQLSLPLVGCVSWRSAAAEHYEARLEELVSRVGLARSALEQAELELSATLIRLEGERDQTLARLVAMAGAGAGAGPGPVSAETTWGWR</sequence>
<evidence type="ECO:0000256" key="1">
    <source>
        <dbReference type="SAM" id="Coils"/>
    </source>
</evidence>
<dbReference type="RefSeq" id="WP_243569977.1">
    <property type="nucleotide sequence ID" value="NZ_BAAARD010000002.1"/>
</dbReference>
<dbReference type="Proteomes" id="UP000831304">
    <property type="component" value="Chromosome"/>
</dbReference>
<feature type="coiled-coil region" evidence="1">
    <location>
        <begin position="71"/>
        <end position="105"/>
    </location>
</feature>
<evidence type="ECO:0000313" key="3">
    <source>
        <dbReference type="Proteomes" id="UP000831304"/>
    </source>
</evidence>
<keyword evidence="3" id="KW-1185">Reference proteome</keyword>
<gene>
    <name evidence="2" type="ORF">MTP13_04910</name>
</gene>
<evidence type="ECO:0000313" key="2">
    <source>
        <dbReference type="EMBL" id="UOE27126.1"/>
    </source>
</evidence>
<name>A0ABY4AZD4_9MICO</name>
<dbReference type="EMBL" id="CP094533">
    <property type="protein sequence ID" value="UOE27126.1"/>
    <property type="molecule type" value="Genomic_DNA"/>
</dbReference>
<proteinExistence type="predicted"/>